<feature type="region of interest" description="Disordered" evidence="1">
    <location>
        <begin position="307"/>
        <end position="367"/>
    </location>
</feature>
<feature type="compositionally biased region" description="Basic and acidic residues" evidence="1">
    <location>
        <begin position="30"/>
        <end position="40"/>
    </location>
</feature>
<reference evidence="2 3" key="1">
    <citation type="submission" date="2018-03" db="EMBL/GenBank/DDBJ databases">
        <title>Draft Genome Sequences of the Obligatory Marine Myxobacteria Enhygromyxa salina SWB005.</title>
        <authorList>
            <person name="Poehlein A."/>
            <person name="Moghaddam J.A."/>
            <person name="Harms H."/>
            <person name="Alanjari M."/>
            <person name="Koenig G.M."/>
            <person name="Daniel R."/>
            <person name="Schaeberle T.F."/>
        </authorList>
    </citation>
    <scope>NUCLEOTIDE SEQUENCE [LARGE SCALE GENOMIC DNA]</scope>
    <source>
        <strain evidence="2 3">SWB005</strain>
    </source>
</reference>
<feature type="region of interest" description="Disordered" evidence="1">
    <location>
        <begin position="30"/>
        <end position="103"/>
    </location>
</feature>
<dbReference type="EMBL" id="PVNK01000167">
    <property type="protein sequence ID" value="PRP95664.1"/>
    <property type="molecule type" value="Genomic_DNA"/>
</dbReference>
<evidence type="ECO:0000256" key="1">
    <source>
        <dbReference type="SAM" id="MobiDB-lite"/>
    </source>
</evidence>
<dbReference type="Proteomes" id="UP000237968">
    <property type="component" value="Unassembled WGS sequence"/>
</dbReference>
<keyword evidence="3" id="KW-1185">Reference proteome</keyword>
<accession>A0A2S9XS25</accession>
<evidence type="ECO:0000313" key="3">
    <source>
        <dbReference type="Proteomes" id="UP000237968"/>
    </source>
</evidence>
<dbReference type="AlphaFoldDB" id="A0A2S9XS25"/>
<sequence length="747" mass="82187">MHLGVRSAAFSGGLGLLALLALLISSVGCRGERGSTDEPPARGGEAGGEAGGEGGGEDAEAEPGPQREPLDQFMARFEREAPPPPPAPGPELAGDCPKQSARDRDVGIVVSPRVPAKGEEVRVIAASLDGEDALALRVELDGELVETTQVHRVGVPASTVARFTPREGGRFQVIVGREGTGLRCSRFTVRQYHYSDDSEVDLSRVWDNERAWTAAEEALFSAWIRELFSGPADQDLAWKALSEVTSDPARNLLHDHLGRGEDHPSQGLELVPDCADAPYFLRAYWAYKRGLPFGFRKCSRGKKRPPNCFDLRTNLDPPDRRPHWIDPEPEPEPEPGSEPDPELGSAAAVASAAEPEPPPPNAEVPSHNDKMEYFFQRSIGWSVHTGNGRCAFGDSKSDLYPVELDRRGLRPGIVYADPYGHILVLAELVAPRGSSPGILFAIDGQPDGSITRKRFWEGNFLWNQTQPELGGSGFKAFRPIMNASEADNPMFLQMDDATIAALRDYGDVSSMQQELSAIEFYDLMERLITPGQRSPFAAQAELVAALAEAVRVRVTSVRNGVEYHAKRPDEIVEMPWGYSVFETSGAWENYSTPARDLRLLIAMDVVLGFADKVRRNPASFGLDPEGAPEQFELTMSYLDEQRAQLLADPAHAITYQRSDGSDWELGLDEVVARAEAFETSYNPNDCPELRWAAPEGSDELATCTRRAPEDQQIKMRYYRVWFAERRRPARGDDGPEIPELAEQQAAL</sequence>
<protein>
    <submittedName>
        <fullName evidence="2">Uncharacterized protein</fullName>
    </submittedName>
</protein>
<feature type="region of interest" description="Disordered" evidence="1">
    <location>
        <begin position="728"/>
        <end position="747"/>
    </location>
</feature>
<comment type="caution">
    <text evidence="2">The sequence shown here is derived from an EMBL/GenBank/DDBJ whole genome shotgun (WGS) entry which is preliminary data.</text>
</comment>
<feature type="compositionally biased region" description="Acidic residues" evidence="1">
    <location>
        <begin position="327"/>
        <end position="341"/>
    </location>
</feature>
<name>A0A2S9XS25_9BACT</name>
<proteinExistence type="predicted"/>
<gene>
    <name evidence="2" type="ORF">ENSA5_37970</name>
</gene>
<feature type="compositionally biased region" description="Basic and acidic residues" evidence="1">
    <location>
        <begin position="317"/>
        <end position="326"/>
    </location>
</feature>
<evidence type="ECO:0000313" key="2">
    <source>
        <dbReference type="EMBL" id="PRP95664.1"/>
    </source>
</evidence>
<feature type="compositionally biased region" description="Gly residues" evidence="1">
    <location>
        <begin position="44"/>
        <end position="54"/>
    </location>
</feature>
<dbReference type="PROSITE" id="PS51257">
    <property type="entry name" value="PROKAR_LIPOPROTEIN"/>
    <property type="match status" value="1"/>
</dbReference>
<organism evidence="2 3">
    <name type="scientific">Enhygromyxa salina</name>
    <dbReference type="NCBI Taxonomy" id="215803"/>
    <lineage>
        <taxon>Bacteria</taxon>
        <taxon>Pseudomonadati</taxon>
        <taxon>Myxococcota</taxon>
        <taxon>Polyangia</taxon>
        <taxon>Nannocystales</taxon>
        <taxon>Nannocystaceae</taxon>
        <taxon>Enhygromyxa</taxon>
    </lineage>
</organism>
<feature type="compositionally biased region" description="Low complexity" evidence="1">
    <location>
        <begin position="345"/>
        <end position="354"/>
    </location>
</feature>